<dbReference type="Proteomes" id="UP001281761">
    <property type="component" value="Unassembled WGS sequence"/>
</dbReference>
<name>A0ABQ9YE83_9EUKA</name>
<reference evidence="2 3" key="1">
    <citation type="journal article" date="2022" name="bioRxiv">
        <title>Genomics of Preaxostyla Flagellates Illuminates Evolutionary Transitions and the Path Towards Mitochondrial Loss.</title>
        <authorList>
            <person name="Novak L.V.F."/>
            <person name="Treitli S.C."/>
            <person name="Pyrih J."/>
            <person name="Halakuc P."/>
            <person name="Pipaliya S.V."/>
            <person name="Vacek V."/>
            <person name="Brzon O."/>
            <person name="Soukal P."/>
            <person name="Eme L."/>
            <person name="Dacks J.B."/>
            <person name="Karnkowska A."/>
            <person name="Elias M."/>
            <person name="Hampl V."/>
        </authorList>
    </citation>
    <scope>NUCLEOTIDE SEQUENCE [LARGE SCALE GENOMIC DNA]</scope>
    <source>
        <strain evidence="2">NAU3</strain>
        <tissue evidence="2">Gut</tissue>
    </source>
</reference>
<gene>
    <name evidence="2" type="ORF">BLNAU_3103</name>
</gene>
<evidence type="ECO:0000256" key="1">
    <source>
        <dbReference type="SAM" id="MobiDB-lite"/>
    </source>
</evidence>
<proteinExistence type="predicted"/>
<organism evidence="2 3">
    <name type="scientific">Blattamonas nauphoetae</name>
    <dbReference type="NCBI Taxonomy" id="2049346"/>
    <lineage>
        <taxon>Eukaryota</taxon>
        <taxon>Metamonada</taxon>
        <taxon>Preaxostyla</taxon>
        <taxon>Oxymonadida</taxon>
        <taxon>Blattamonas</taxon>
    </lineage>
</organism>
<feature type="compositionally biased region" description="Polar residues" evidence="1">
    <location>
        <begin position="77"/>
        <end position="111"/>
    </location>
</feature>
<keyword evidence="3" id="KW-1185">Reference proteome</keyword>
<evidence type="ECO:0000313" key="3">
    <source>
        <dbReference type="Proteomes" id="UP001281761"/>
    </source>
</evidence>
<comment type="caution">
    <text evidence="2">The sequence shown here is derived from an EMBL/GenBank/DDBJ whole genome shotgun (WGS) entry which is preliminary data.</text>
</comment>
<feature type="region of interest" description="Disordered" evidence="1">
    <location>
        <begin position="240"/>
        <end position="287"/>
    </location>
</feature>
<sequence>MLKRPRTFLRLNISQQTLQTLAKPPTHSILPDPQHLRPPKMINRPIHCLDFPPPTSLPAHPLSDSLTRARSRGSVAFSVSPTNNGRPCTPQANHVPQTSEAPTRSNSTATLPQKKLPLPSIFRLGLYRVRIKSSISPSFSFLLPLLLDTGVANCGESSDDTTCGVGCDTHSRRAISAMSEWKKGGLGRWTVSSSLAPSSSSPSIRTRLLSHPTTRVVSRSSSSHSCVRYVCTENRSLCASSTRSVSSPPFPLFPNTVDRRGVDPNRTASDPVSKSSATTFPMSSGGS</sequence>
<protein>
    <submittedName>
        <fullName evidence="2">Uncharacterized protein</fullName>
    </submittedName>
</protein>
<feature type="compositionally biased region" description="Polar residues" evidence="1">
    <location>
        <begin position="266"/>
        <end position="287"/>
    </location>
</feature>
<accession>A0ABQ9YE83</accession>
<feature type="region of interest" description="Disordered" evidence="1">
    <location>
        <begin position="71"/>
        <end position="112"/>
    </location>
</feature>
<dbReference type="EMBL" id="JARBJD010000013">
    <property type="protein sequence ID" value="KAK2962047.1"/>
    <property type="molecule type" value="Genomic_DNA"/>
</dbReference>
<evidence type="ECO:0000313" key="2">
    <source>
        <dbReference type="EMBL" id="KAK2962047.1"/>
    </source>
</evidence>